<dbReference type="Gene3D" id="3.40.50.150">
    <property type="entry name" value="Vaccinia Virus protein VP39"/>
    <property type="match status" value="1"/>
</dbReference>
<dbReference type="GO" id="GO:0008168">
    <property type="term" value="F:methyltransferase activity"/>
    <property type="evidence" value="ECO:0007669"/>
    <property type="project" value="UniProtKB-KW"/>
</dbReference>
<evidence type="ECO:0000313" key="4">
    <source>
        <dbReference type="Proteomes" id="UP000615234"/>
    </source>
</evidence>
<dbReference type="Pfam" id="PF07859">
    <property type="entry name" value="Abhydrolase_3"/>
    <property type="match status" value="1"/>
</dbReference>
<dbReference type="PANTHER" id="PTHR48081:SF8">
    <property type="entry name" value="ALPHA_BETA HYDROLASE FOLD-3 DOMAIN-CONTAINING PROTEIN-RELATED"/>
    <property type="match status" value="1"/>
</dbReference>
<name>A0A8I0DU11_9FIRM</name>
<reference evidence="3 4" key="1">
    <citation type="submission" date="2020-08" db="EMBL/GenBank/DDBJ databases">
        <title>Genome public.</title>
        <authorList>
            <person name="Liu C."/>
            <person name="Sun Q."/>
        </authorList>
    </citation>
    <scope>NUCLEOTIDE SEQUENCE [LARGE SCALE GENOMIC DNA]</scope>
    <source>
        <strain evidence="3 4">NSJ-10</strain>
    </source>
</reference>
<dbReference type="InterPro" id="IPR013094">
    <property type="entry name" value="AB_hydrolase_3"/>
</dbReference>
<dbReference type="EMBL" id="JACOOX010000004">
    <property type="protein sequence ID" value="MBC5662979.1"/>
    <property type="molecule type" value="Genomic_DNA"/>
</dbReference>
<dbReference type="InterPro" id="IPR050300">
    <property type="entry name" value="GDXG_lipolytic_enzyme"/>
</dbReference>
<sequence length="580" mass="67889">MSTQNSLVIIKEKIAGVMLDDKRMKADDIAKKVLKGRKRECSTPPKWMQDAFHITKAESENGLCYYVKPKKKEVKNFFFYIHGGGHCMEINKNQWEFVATVVEENGYGAAVPIYPLAPEHNAQDTFDMLIGTYRHLTRQETIDRLVVVGDSTGGGLALSLAVLAWKEGVRRPDKLVLLSPSLDTEFMDGNLANHMLDRKKEVRKYYYRLGIKEFLSRYWIQDLYHQNEYTCPIYADLTDICDEIAIFTVENDLLNSYARLLYDKLKKEQIRIHYFEYFGMPHDYIEHQHVPECRMIINRISDSIKDEAKLVNPEIKRAVWARSMVAERYPKLFQDDESIKIAAKLNVSHKDFNAMYQEYDRLVKIGRIVEIDKRVKQFIMRYADGVIVNVGAELDTMFSRMDNGRIRWYNVDMPETMELRRKMVESRDREQNIGKSILDFSWLDSVKKKPGEAILFVCCDVTKYFTDKKLQAFLNAIWERFPGAEVLFDVKNSVGRKRANLKVLTGKKKGSFIKVSIDNCTSLMYDWNIKYRVLYDRAILNQEDITEMFSSDIARKYRHAIRRKYDKIIQLRLGTERIAI</sequence>
<gene>
    <name evidence="3" type="ORF">H8S09_08740</name>
</gene>
<dbReference type="AlphaFoldDB" id="A0A8I0DU11"/>
<dbReference type="Proteomes" id="UP000615234">
    <property type="component" value="Unassembled WGS sequence"/>
</dbReference>
<dbReference type="InterPro" id="IPR029063">
    <property type="entry name" value="SAM-dependent_MTases_sf"/>
</dbReference>
<dbReference type="Gene3D" id="3.40.50.1820">
    <property type="entry name" value="alpha/beta hydrolase"/>
    <property type="match status" value="1"/>
</dbReference>
<dbReference type="PANTHER" id="PTHR48081">
    <property type="entry name" value="AB HYDROLASE SUPERFAMILY PROTEIN C4A8.06C"/>
    <property type="match status" value="1"/>
</dbReference>
<dbReference type="SUPFAM" id="SSF53474">
    <property type="entry name" value="alpha/beta-Hydrolases"/>
    <property type="match status" value="1"/>
</dbReference>
<keyword evidence="1 3" id="KW-0378">Hydrolase</keyword>
<dbReference type="SUPFAM" id="SSF53335">
    <property type="entry name" value="S-adenosyl-L-methionine-dependent methyltransferases"/>
    <property type="match status" value="1"/>
</dbReference>
<organism evidence="3 4">
    <name type="scientific">Coprococcus hominis</name>
    <name type="common">ex Liu et al. 2022</name>
    <dbReference type="NCBI Taxonomy" id="2763039"/>
    <lineage>
        <taxon>Bacteria</taxon>
        <taxon>Bacillati</taxon>
        <taxon>Bacillota</taxon>
        <taxon>Clostridia</taxon>
        <taxon>Lachnospirales</taxon>
        <taxon>Lachnospiraceae</taxon>
        <taxon>Coprococcus</taxon>
    </lineage>
</organism>
<evidence type="ECO:0000313" key="3">
    <source>
        <dbReference type="EMBL" id="MBC5662979.1"/>
    </source>
</evidence>
<feature type="domain" description="Alpha/beta hydrolase fold-3" evidence="2">
    <location>
        <begin position="79"/>
        <end position="285"/>
    </location>
</feature>
<dbReference type="InterPro" id="IPR029058">
    <property type="entry name" value="AB_hydrolase_fold"/>
</dbReference>
<proteinExistence type="predicted"/>
<dbReference type="GO" id="GO:0032259">
    <property type="term" value="P:methylation"/>
    <property type="evidence" value="ECO:0007669"/>
    <property type="project" value="UniProtKB-KW"/>
</dbReference>
<dbReference type="GO" id="GO:0016787">
    <property type="term" value="F:hydrolase activity"/>
    <property type="evidence" value="ECO:0007669"/>
    <property type="project" value="UniProtKB-KW"/>
</dbReference>
<protein>
    <submittedName>
        <fullName evidence="3">Alpha/beta hydrolase fold domain-containing protein</fullName>
    </submittedName>
</protein>
<dbReference type="RefSeq" id="WP_117785825.1">
    <property type="nucleotide sequence ID" value="NZ_JACOOX010000004.1"/>
</dbReference>
<keyword evidence="4" id="KW-1185">Reference proteome</keyword>
<evidence type="ECO:0000259" key="2">
    <source>
        <dbReference type="Pfam" id="PF07859"/>
    </source>
</evidence>
<evidence type="ECO:0000256" key="1">
    <source>
        <dbReference type="ARBA" id="ARBA00022801"/>
    </source>
</evidence>
<comment type="caution">
    <text evidence="3">The sequence shown here is derived from an EMBL/GenBank/DDBJ whole genome shotgun (WGS) entry which is preliminary data.</text>
</comment>
<accession>A0A8I0DU11</accession>